<name>A0AA38U2Z6_9AGAR</name>
<reference evidence="1" key="1">
    <citation type="submission" date="2022-08" db="EMBL/GenBank/DDBJ databases">
        <authorList>
            <consortium name="DOE Joint Genome Institute"/>
            <person name="Min B."/>
            <person name="Riley R."/>
            <person name="Sierra-Patev S."/>
            <person name="Naranjo-Ortiz M."/>
            <person name="Looney B."/>
            <person name="Konkel Z."/>
            <person name="Slot J.C."/>
            <person name="Sakamoto Y."/>
            <person name="Steenwyk J.L."/>
            <person name="Rokas A."/>
            <person name="Carro J."/>
            <person name="Camarero S."/>
            <person name="Ferreira P."/>
            <person name="Molpeceres G."/>
            <person name="Ruiz-Duenas F.J."/>
            <person name="Serrano A."/>
            <person name="Henrissat B."/>
            <person name="Drula E."/>
            <person name="Hughes K.W."/>
            <person name="Mata J.L."/>
            <person name="Ishikawa N.K."/>
            <person name="Vargas-Isla R."/>
            <person name="Ushijima S."/>
            <person name="Smith C.A."/>
            <person name="Ahrendt S."/>
            <person name="Andreopoulos W."/>
            <person name="He G."/>
            <person name="Labutti K."/>
            <person name="Lipzen A."/>
            <person name="Ng V."/>
            <person name="Sandor L."/>
            <person name="Barry K."/>
            <person name="Martinez A.T."/>
            <person name="Xiao Y."/>
            <person name="Gibbons J.G."/>
            <person name="Terashima K."/>
            <person name="Hibbett D.S."/>
            <person name="Grigoriev I.V."/>
        </authorList>
    </citation>
    <scope>NUCLEOTIDE SEQUENCE</scope>
    <source>
        <strain evidence="1">TFB9207</strain>
    </source>
</reference>
<gene>
    <name evidence="1" type="ORF">F5878DRAFT_667667</name>
</gene>
<sequence length="342" mass="38965">MATQSAPAMTLHVELLLKIFNDVLRQDTPWCQPYQWKVVLKLASVCGFWRSICIGESLLWTQIGPGLNNINVVHLLLERSRSCPLTIYYCHDSEIKDAQILPLLAQHSERWLDVTLAIPSSAHVLLSSIEGRLPLLSGLIWISGKDFDDLQNGVVDFPGFEIAPSLYRSHLSLPFLKEMIVLPWSQLTQLTCAFVHCSSLYSTLPLMHNLFLLCVTKPFVDSTDDIIPRSVTYPRLSSLEVEDCDFRVLHFLLHVFPDIRYLTVLVLEEAEMHDLNGPIHLPQLSSIRVEMRRFLPSIPSAIQIYAPALSDLEFLSEERDTDILVLSQRVSSNVETRDRCRF</sequence>
<proteinExistence type="predicted"/>
<evidence type="ECO:0008006" key="3">
    <source>
        <dbReference type="Google" id="ProtNLM"/>
    </source>
</evidence>
<protein>
    <recommendedName>
        <fullName evidence="3">F-box domain-containing protein</fullName>
    </recommendedName>
</protein>
<dbReference type="AlphaFoldDB" id="A0AA38U2Z6"/>
<dbReference type="Proteomes" id="UP001163846">
    <property type="component" value="Unassembled WGS sequence"/>
</dbReference>
<evidence type="ECO:0000313" key="1">
    <source>
        <dbReference type="EMBL" id="KAJ3831331.1"/>
    </source>
</evidence>
<organism evidence="1 2">
    <name type="scientific">Lentinula raphanica</name>
    <dbReference type="NCBI Taxonomy" id="153919"/>
    <lineage>
        <taxon>Eukaryota</taxon>
        <taxon>Fungi</taxon>
        <taxon>Dikarya</taxon>
        <taxon>Basidiomycota</taxon>
        <taxon>Agaricomycotina</taxon>
        <taxon>Agaricomycetes</taxon>
        <taxon>Agaricomycetidae</taxon>
        <taxon>Agaricales</taxon>
        <taxon>Marasmiineae</taxon>
        <taxon>Omphalotaceae</taxon>
        <taxon>Lentinula</taxon>
    </lineage>
</organism>
<evidence type="ECO:0000313" key="2">
    <source>
        <dbReference type="Proteomes" id="UP001163846"/>
    </source>
</evidence>
<keyword evidence="2" id="KW-1185">Reference proteome</keyword>
<accession>A0AA38U2Z6</accession>
<dbReference type="EMBL" id="MU807571">
    <property type="protein sequence ID" value="KAJ3831331.1"/>
    <property type="molecule type" value="Genomic_DNA"/>
</dbReference>
<comment type="caution">
    <text evidence="1">The sequence shown here is derived from an EMBL/GenBank/DDBJ whole genome shotgun (WGS) entry which is preliminary data.</text>
</comment>